<dbReference type="Proteomes" id="UP000699462">
    <property type="component" value="Unassembled WGS sequence"/>
</dbReference>
<dbReference type="EMBL" id="JTDF01000496">
    <property type="protein sequence ID" value="KAF8571480.1"/>
    <property type="molecule type" value="Genomic_DNA"/>
</dbReference>
<dbReference type="PANTHER" id="PTHR33331">
    <property type="entry name" value="COILED-COIL DOMAIN-CONTAINING PROTEIN 162"/>
    <property type="match status" value="1"/>
</dbReference>
<keyword evidence="4" id="KW-1185">Reference proteome</keyword>
<name>A0A8T0DV88_9TREM</name>
<feature type="coiled-coil region" evidence="1">
    <location>
        <begin position="1127"/>
        <end position="1172"/>
    </location>
</feature>
<dbReference type="OrthoDB" id="76966at2759"/>
<feature type="region of interest" description="Disordered" evidence="2">
    <location>
        <begin position="604"/>
        <end position="659"/>
    </location>
</feature>
<dbReference type="PANTHER" id="PTHR33331:SF13">
    <property type="entry name" value="COILED-COIL DOMAIN CONTAINING 162"/>
    <property type="match status" value="1"/>
</dbReference>
<feature type="compositionally biased region" description="Low complexity" evidence="2">
    <location>
        <begin position="604"/>
        <end position="628"/>
    </location>
</feature>
<organism evidence="3 4">
    <name type="scientific">Paragonimus westermani</name>
    <dbReference type="NCBI Taxonomy" id="34504"/>
    <lineage>
        <taxon>Eukaryota</taxon>
        <taxon>Metazoa</taxon>
        <taxon>Spiralia</taxon>
        <taxon>Lophotrochozoa</taxon>
        <taxon>Platyhelminthes</taxon>
        <taxon>Trematoda</taxon>
        <taxon>Digenea</taxon>
        <taxon>Plagiorchiida</taxon>
        <taxon>Troglotremata</taxon>
        <taxon>Troglotrematidae</taxon>
        <taxon>Paragonimus</taxon>
    </lineage>
</organism>
<reference evidence="3 4" key="1">
    <citation type="submission" date="2019-07" db="EMBL/GenBank/DDBJ databases">
        <title>Annotation for the trematode Paragonimus westermani.</title>
        <authorList>
            <person name="Choi Y.-J."/>
        </authorList>
    </citation>
    <scope>NUCLEOTIDE SEQUENCE [LARGE SCALE GENOMIC DNA]</scope>
    <source>
        <strain evidence="3">180907_Pwestermani</strain>
    </source>
</reference>
<evidence type="ECO:0000256" key="2">
    <source>
        <dbReference type="SAM" id="MobiDB-lite"/>
    </source>
</evidence>
<keyword evidence="1" id="KW-0175">Coiled coil</keyword>
<sequence>MFSYRNGLIRPSTAGANLISYTGLSGTQVGPTPLALERSKHQMNAEYHPEAFFSIQLEKAPARDRMQNAFIKRTQGGGMASSKSSIESEKMKREFISQFCADFGQRSQQVSLRAQIISTYSSILNTLQKVPTVAEFISQFCADFGQRSQQVSLRAQIISTYSSILNTLQKVPTVAEDFFIIGHAFEKKGPEDDLDVQVTNPRSLRTRPRRVLSTDGTKLYNFWFIPHFIEVLFVFRHLDDQACTKALRCMARLACVLHDILHYLVAYARLGITSAKITPEQRQQIITGSHKNPTTCWRTGSRGALSTAAETAYNVAEAASAATPVAQLVTAGTIKGMNMALSSPTLSVTPLDLNMHGHSLLVDQVVEDLSDFDGGPMSMLATELREIQYQMNRLPDPTEPEQVIQMLTLRRDVMFLQFDVCMRTILRETFLAAGNLEAYREVSENSHFPLAELSNMQRPCLNAIEMNVPEPLEPRDEHCQAMFPWRSLMNRHGPFLLFCFGPSTTEYNIRLCLAGLKPVDRPTVHGELLAMNLSLEDVLEVGDIPEAKAGEALPIQQAENMHCMLGKRTRDRRRELPGPNALSSAASTVTTTATANVTATATPSAIVSPTTGPGTTNPANANPAVSTTSGIVALSPTQSGENTGTKGSSYGATGTTGAQQDEKQTTLNILDSPVEAYTLLKKFLILWKRVELLKYAWGRRRLGVESINTPTLFKTFCSIYKREKLYPLLRSLAIQYRQPDMYALGPLDATDIFVMPKGIPEMVVRQRQYRQPDMYALGPLDATDIFVMPKGIPEMVVRQRQLLKLIEAFEFYMIADLRKLIVKQTDLVIKERNREEGNLPLELWKKPAMKETLSVKRPGLADEFVVELMSNMQHHTRTNLYTITPEKLNDVIQTIAISVMRTQRESYENYSMYYENLLKNQHSLLYAKEREIDALKETIRQKDLETSVTVQFQMSEQAHNLLLEVTALRTKVAELKEINAKTEAKIRTRIRREFSVAMRKLFGLSFEQKSRIDQYRDHLHAITLQRIAEVREEASAEMARIKERSGAQISTEDELAERNLRLSREVNSLHQRNIRLQQMMSRLRVMAHWQQTTLRCAFEKQISGVEEQRNQSKNQVTRLGILSEQKVRMLNEEMSKLRDHLSNTEKHLNDMRKALDKEMNDKIEKRHAVERKAATDKQMAMVKQMHIDQLMTEIAEKNATLEKMGTLLDASAKSKKQEADKSVREVDLLRKQLREERKLKKSAIHKVDELVSQLYELETAYSFAQEANRGISSFPSAHLRGDAARISSSSLKKPIASKQRPVTYEDLLAQQSGPYSTNHYLKFRREMVGVPLLRQRLTQQLLRNGPPQTHLHLMELHEKNSSNE</sequence>
<evidence type="ECO:0000313" key="3">
    <source>
        <dbReference type="EMBL" id="KAF8571480.1"/>
    </source>
</evidence>
<feature type="coiled-coil region" evidence="1">
    <location>
        <begin position="925"/>
        <end position="985"/>
    </location>
</feature>
<protein>
    <submittedName>
        <fullName evidence="3">Uncharacterized protein</fullName>
    </submittedName>
</protein>
<gene>
    <name evidence="3" type="ORF">P879_04525</name>
</gene>
<evidence type="ECO:0000313" key="4">
    <source>
        <dbReference type="Proteomes" id="UP000699462"/>
    </source>
</evidence>
<accession>A0A8T0DV88</accession>
<evidence type="ECO:0000256" key="1">
    <source>
        <dbReference type="SAM" id="Coils"/>
    </source>
</evidence>
<proteinExistence type="predicted"/>
<comment type="caution">
    <text evidence="3">The sequence shown here is derived from an EMBL/GenBank/DDBJ whole genome shotgun (WGS) entry which is preliminary data.</text>
</comment>
<feature type="compositionally biased region" description="Low complexity" evidence="2">
    <location>
        <begin position="643"/>
        <end position="658"/>
    </location>
</feature>
<dbReference type="InterPro" id="IPR040401">
    <property type="entry name" value="CCDC162"/>
</dbReference>